<evidence type="ECO:0000256" key="1">
    <source>
        <dbReference type="ARBA" id="ARBA00000707"/>
    </source>
</evidence>
<evidence type="ECO:0000256" key="12">
    <source>
        <dbReference type="RuleBase" id="RU361215"/>
    </source>
</evidence>
<dbReference type="FunCoup" id="E1ZI40">
    <property type="interactions" value="1963"/>
</dbReference>
<dbReference type="GO" id="GO:0005737">
    <property type="term" value="C:cytoplasm"/>
    <property type="evidence" value="ECO:0007669"/>
    <property type="project" value="TreeGrafter"/>
</dbReference>
<dbReference type="GO" id="GO:0006511">
    <property type="term" value="P:ubiquitin-dependent protein catabolic process"/>
    <property type="evidence" value="ECO:0007669"/>
    <property type="project" value="UniProtKB-UniRule"/>
</dbReference>
<dbReference type="GO" id="GO:0005634">
    <property type="term" value="C:nucleus"/>
    <property type="evidence" value="ECO:0007669"/>
    <property type="project" value="UniProtKB-SubCell"/>
</dbReference>
<dbReference type="KEGG" id="cvr:CHLNCDRAFT_10119"/>
<evidence type="ECO:0000256" key="5">
    <source>
        <dbReference type="ARBA" id="ARBA00022786"/>
    </source>
</evidence>
<dbReference type="SUPFAM" id="SSF54001">
    <property type="entry name" value="Cysteine proteinases"/>
    <property type="match status" value="1"/>
</dbReference>
<keyword evidence="7 11" id="KW-0788">Thiol protease</keyword>
<dbReference type="Pfam" id="PF18031">
    <property type="entry name" value="UCH_C"/>
    <property type="match status" value="1"/>
</dbReference>
<comment type="subcellular location">
    <subcellularLocation>
        <location evidence="2">Nucleus</location>
    </subcellularLocation>
</comment>
<evidence type="ECO:0000256" key="10">
    <source>
        <dbReference type="PIRSR" id="PIRSR038120-2"/>
    </source>
</evidence>
<dbReference type="PROSITE" id="PS52049">
    <property type="entry name" value="ULD"/>
    <property type="match status" value="1"/>
</dbReference>
<dbReference type="RefSeq" id="XP_005846671.1">
    <property type="nucleotide sequence ID" value="XM_005846609.1"/>
</dbReference>
<comment type="similarity">
    <text evidence="3 11 12">Belongs to the peptidase C12 family.</text>
</comment>
<evidence type="ECO:0000256" key="4">
    <source>
        <dbReference type="ARBA" id="ARBA00022670"/>
    </source>
</evidence>
<comment type="catalytic activity">
    <reaction evidence="1 11 12">
        <text>Thiol-dependent hydrolysis of ester, thioester, amide, peptide and isopeptide bonds formed by the C-terminal Gly of ubiquitin (a 76-residue protein attached to proteins as an intracellular targeting signal).</text>
        <dbReference type="EC" id="3.4.19.12"/>
    </reaction>
</comment>
<dbReference type="Pfam" id="PF01088">
    <property type="entry name" value="Peptidase_C12"/>
    <property type="match status" value="1"/>
</dbReference>
<dbReference type="InterPro" id="IPR038765">
    <property type="entry name" value="Papain-like_cys_pep_sf"/>
</dbReference>
<dbReference type="STRING" id="554065.E1ZI40"/>
<dbReference type="EMBL" id="GL433847">
    <property type="protein sequence ID" value="EFN54569.1"/>
    <property type="molecule type" value="Genomic_DNA"/>
</dbReference>
<feature type="non-terminal residue" evidence="14">
    <location>
        <position position="333"/>
    </location>
</feature>
<evidence type="ECO:0000256" key="9">
    <source>
        <dbReference type="PIRSR" id="PIRSR038120-1"/>
    </source>
</evidence>
<evidence type="ECO:0000256" key="3">
    <source>
        <dbReference type="ARBA" id="ARBA00009326"/>
    </source>
</evidence>
<name>E1ZI40_CHLVA</name>
<dbReference type="FunFam" id="3.40.532.10:FF:000003">
    <property type="entry name" value="Ubiquitin carboxyl-terminal hydrolase"/>
    <property type="match status" value="1"/>
</dbReference>
<dbReference type="PRINTS" id="PR00707">
    <property type="entry name" value="UBCTHYDRLASE"/>
</dbReference>
<gene>
    <name evidence="14" type="ORF">CHLNCDRAFT_10119</name>
</gene>
<accession>E1ZI40</accession>
<feature type="domain" description="UCH catalytic" evidence="13">
    <location>
        <begin position="1"/>
        <end position="229"/>
    </location>
</feature>
<feature type="site" description="Transition state stabilizer" evidence="11">
    <location>
        <position position="74"/>
    </location>
</feature>
<dbReference type="PANTHER" id="PTHR10589:SF16">
    <property type="entry name" value="UBIQUITIN CARBOXYL-TERMINAL HYDROLASE ISOZYME L5"/>
    <property type="match status" value="1"/>
</dbReference>
<evidence type="ECO:0000256" key="11">
    <source>
        <dbReference type="PROSITE-ProRule" id="PRU01393"/>
    </source>
</evidence>
<dbReference type="InParanoid" id="E1ZI40"/>
<dbReference type="GeneID" id="17353899"/>
<dbReference type="EC" id="3.4.19.12" evidence="12"/>
<dbReference type="PROSITE" id="PS52048">
    <property type="entry name" value="UCH_DOMAIN"/>
    <property type="match status" value="1"/>
</dbReference>
<dbReference type="Gene3D" id="3.40.532.10">
    <property type="entry name" value="Peptidase C12, ubiquitin carboxyl-terminal hydrolase"/>
    <property type="match status" value="2"/>
</dbReference>
<reference evidence="14 15" key="1">
    <citation type="journal article" date="2010" name="Plant Cell">
        <title>The Chlorella variabilis NC64A genome reveals adaptation to photosymbiosis, coevolution with viruses, and cryptic sex.</title>
        <authorList>
            <person name="Blanc G."/>
            <person name="Duncan G."/>
            <person name="Agarkova I."/>
            <person name="Borodovsky M."/>
            <person name="Gurnon J."/>
            <person name="Kuo A."/>
            <person name="Lindquist E."/>
            <person name="Lucas S."/>
            <person name="Pangilinan J."/>
            <person name="Polle J."/>
            <person name="Salamov A."/>
            <person name="Terry A."/>
            <person name="Yamada T."/>
            <person name="Dunigan D.D."/>
            <person name="Grigoriev I.V."/>
            <person name="Claverie J.M."/>
            <person name="Van Etten J.L."/>
        </authorList>
    </citation>
    <scope>NUCLEOTIDE SEQUENCE [LARGE SCALE GENOMIC DNA]</scope>
    <source>
        <strain evidence="14 15">NC64A</strain>
    </source>
</reference>
<feature type="site" description="Important for enzyme activity" evidence="10 11">
    <location>
        <position position="183"/>
    </location>
</feature>
<keyword evidence="4 11" id="KW-0645">Protease</keyword>
<dbReference type="InterPro" id="IPR001578">
    <property type="entry name" value="Peptidase_C12_UCH"/>
</dbReference>
<evidence type="ECO:0000256" key="7">
    <source>
        <dbReference type="ARBA" id="ARBA00022807"/>
    </source>
</evidence>
<dbReference type="GO" id="GO:0004843">
    <property type="term" value="F:cysteine-type deubiquitinase activity"/>
    <property type="evidence" value="ECO:0007669"/>
    <property type="project" value="UniProtKB-UniRule"/>
</dbReference>
<organism evidence="15">
    <name type="scientific">Chlorella variabilis</name>
    <name type="common">Green alga</name>
    <dbReference type="NCBI Taxonomy" id="554065"/>
    <lineage>
        <taxon>Eukaryota</taxon>
        <taxon>Viridiplantae</taxon>
        <taxon>Chlorophyta</taxon>
        <taxon>core chlorophytes</taxon>
        <taxon>Trebouxiophyceae</taxon>
        <taxon>Chlorellales</taxon>
        <taxon>Chlorellaceae</taxon>
        <taxon>Chlorella clade</taxon>
        <taxon>Chlorella</taxon>
    </lineage>
</organism>
<feature type="active site" description="Nucleophile" evidence="9 11">
    <location>
        <position position="80"/>
    </location>
</feature>
<protein>
    <recommendedName>
        <fullName evidence="12">Ubiquitin carboxyl-terminal hydrolase</fullName>
        <ecNumber evidence="12">3.4.19.12</ecNumber>
    </recommendedName>
</protein>
<sequence length="333" mass="37697">WTTIESDPGVFTELLDRMGVKGVQMEELWSLDDDSLNSLQPIYGLIFLFKWQKEEDERPVATDYEERGVFFASQVIHNACATQARRCPCSRRSFRSPAIVSVLMNRPELEIGPELSQLREFTRGFPPDMKGLAIGNSETIRSVHNSFSPPQPILPPEERDDDKGEAFHFIAYVPVGGCLYELDGLKEGPIKLADCSEGDWLTKAAAAITARIRRYAASEVKFNLMACIEDRRQKHQRELAQQRRLQVRLRGPHSAATQRSWDGAAGLAGQAGMPARSLACPRLQAQLAMEEERRGRWRDENVRRRTDYIPFAFQLLSALAERGQLQPLVQKAQ</sequence>
<dbReference type="OMA" id="YIQYEIQ"/>
<dbReference type="MEROPS" id="C12.A01"/>
<keyword evidence="5 11" id="KW-0833">Ubl conjugation pathway</keyword>
<dbReference type="CDD" id="cd09617">
    <property type="entry name" value="Peptidase_C12_UCH37_BAP1"/>
    <property type="match status" value="1"/>
</dbReference>
<keyword evidence="15" id="KW-1185">Reference proteome</keyword>
<dbReference type="GO" id="GO:0016579">
    <property type="term" value="P:protein deubiquitination"/>
    <property type="evidence" value="ECO:0007669"/>
    <property type="project" value="InterPro"/>
</dbReference>
<dbReference type="Proteomes" id="UP000008141">
    <property type="component" value="Unassembled WGS sequence"/>
</dbReference>
<dbReference type="InterPro" id="IPR017390">
    <property type="entry name" value="Ubiquitinyl_hydrolase_UCH37"/>
</dbReference>
<dbReference type="InterPro" id="IPR036959">
    <property type="entry name" value="Peptidase_C12_UCH_sf"/>
</dbReference>
<keyword evidence="8" id="KW-0539">Nucleus</keyword>
<dbReference type="Gene3D" id="1.20.58.860">
    <property type="match status" value="1"/>
</dbReference>
<evidence type="ECO:0000256" key="2">
    <source>
        <dbReference type="ARBA" id="ARBA00004123"/>
    </source>
</evidence>
<dbReference type="PIRSF" id="PIRSF038120">
    <property type="entry name" value="Ubiquitinyl_hydrolase_UCH37"/>
    <property type="match status" value="1"/>
</dbReference>
<keyword evidence="6 11" id="KW-0378">Hydrolase</keyword>
<evidence type="ECO:0000313" key="15">
    <source>
        <dbReference type="Proteomes" id="UP000008141"/>
    </source>
</evidence>
<dbReference type="AlphaFoldDB" id="E1ZI40"/>
<feature type="non-terminal residue" evidence="14">
    <location>
        <position position="1"/>
    </location>
</feature>
<dbReference type="InterPro" id="IPR041507">
    <property type="entry name" value="UCH_C"/>
</dbReference>
<dbReference type="OrthoDB" id="1924260at2759"/>
<feature type="active site" description="Proton donor" evidence="9 11">
    <location>
        <position position="168"/>
    </location>
</feature>
<dbReference type="PANTHER" id="PTHR10589">
    <property type="entry name" value="UBIQUITIN CARBOXYL-TERMINAL HYDROLASE"/>
    <property type="match status" value="1"/>
</dbReference>
<evidence type="ECO:0000256" key="8">
    <source>
        <dbReference type="ARBA" id="ARBA00023242"/>
    </source>
</evidence>
<evidence type="ECO:0000259" key="13">
    <source>
        <dbReference type="PROSITE" id="PS52048"/>
    </source>
</evidence>
<evidence type="ECO:0000313" key="14">
    <source>
        <dbReference type="EMBL" id="EFN54569.1"/>
    </source>
</evidence>
<evidence type="ECO:0000256" key="6">
    <source>
        <dbReference type="ARBA" id="ARBA00022801"/>
    </source>
</evidence>
<dbReference type="eggNOG" id="KOG2778">
    <property type="taxonomic scope" value="Eukaryota"/>
</dbReference>
<proteinExistence type="inferred from homology"/>